<accession>A0ABS4GYQ4</accession>
<proteinExistence type="inferred from homology"/>
<sequence>MKYPDYNKMWIRGQWREGSSELRYLNQNPFNGDPLTEIKLANQSDIDEAYKSSFELQKEWESVSAFEKAQVIERAAQIVERRKDEIIRLLIEELGSSHGKAHFEINSTILCMKEAATYPFRMRHEILPSIIPGKENRVLRVPVGVVGVIAPWNVPFHLAMRSVVAALAAGNGVVLKPDIQTFISGGILLAQIFEEAGIPAGLFNLVISDLREIGDAFIEHPIPNMISFTGSTAAGKHITAIAAQQLKKASLELGGNSAFIVLDDADIEQAASAAIFGKFVHQGQICMSINRIIVDRKVYSQFIEVFKGKLEKVKVGDPMEPDTFIGPMINQKQIDRILKLVHKSVDEGAQLIVEGNINGNLMEPFILIDATNDMTIAQTEIFGPVAVIIPVESEEEAIQAANGTPYGLSGSVFTSSIERGLRVAKQIRTGMIHINDQSVNDEPHIAFGGEKHSGLGRFGGEWSLEEFTTLRWISIQESPRHFPF</sequence>
<feature type="active site" evidence="4">
    <location>
        <position position="252"/>
    </location>
</feature>
<dbReference type="InterPro" id="IPR029510">
    <property type="entry name" value="Ald_DH_CS_GLU"/>
</dbReference>
<dbReference type="InterPro" id="IPR016163">
    <property type="entry name" value="Ald_DH_C"/>
</dbReference>
<evidence type="ECO:0000256" key="5">
    <source>
        <dbReference type="RuleBase" id="RU003345"/>
    </source>
</evidence>
<name>A0ABS4GYQ4_9BACL</name>
<organism evidence="7 8">
    <name type="scientific">Paenibacillus sediminis</name>
    <dbReference type="NCBI Taxonomy" id="664909"/>
    <lineage>
        <taxon>Bacteria</taxon>
        <taxon>Bacillati</taxon>
        <taxon>Bacillota</taxon>
        <taxon>Bacilli</taxon>
        <taxon>Bacillales</taxon>
        <taxon>Paenibacillaceae</taxon>
        <taxon>Paenibacillus</taxon>
    </lineage>
</organism>
<keyword evidence="8" id="KW-1185">Reference proteome</keyword>
<feature type="domain" description="Aldehyde dehydrogenase" evidence="6">
    <location>
        <begin position="15"/>
        <end position="473"/>
    </location>
</feature>
<evidence type="ECO:0000256" key="2">
    <source>
        <dbReference type="ARBA" id="ARBA00023002"/>
    </source>
</evidence>
<evidence type="ECO:0000259" key="6">
    <source>
        <dbReference type="Pfam" id="PF00171"/>
    </source>
</evidence>
<dbReference type="EMBL" id="JAGGKP010000001">
    <property type="protein sequence ID" value="MBP1935247.1"/>
    <property type="molecule type" value="Genomic_DNA"/>
</dbReference>
<evidence type="ECO:0000256" key="3">
    <source>
        <dbReference type="ARBA" id="ARBA00023027"/>
    </source>
</evidence>
<comment type="similarity">
    <text evidence="1 5">Belongs to the aldehyde dehydrogenase family.</text>
</comment>
<dbReference type="Gene3D" id="3.40.309.10">
    <property type="entry name" value="Aldehyde Dehydrogenase, Chain A, domain 2"/>
    <property type="match status" value="1"/>
</dbReference>
<dbReference type="SUPFAM" id="SSF53720">
    <property type="entry name" value="ALDH-like"/>
    <property type="match status" value="1"/>
</dbReference>
<dbReference type="PROSITE" id="PS00687">
    <property type="entry name" value="ALDEHYDE_DEHYDR_GLU"/>
    <property type="match status" value="1"/>
</dbReference>
<dbReference type="Pfam" id="PF00171">
    <property type="entry name" value="Aldedh"/>
    <property type="match status" value="1"/>
</dbReference>
<dbReference type="Gene3D" id="3.40.605.10">
    <property type="entry name" value="Aldehyde Dehydrogenase, Chain A, domain 1"/>
    <property type="match status" value="1"/>
</dbReference>
<keyword evidence="2 5" id="KW-0560">Oxidoreductase</keyword>
<dbReference type="Proteomes" id="UP001519273">
    <property type="component" value="Unassembled WGS sequence"/>
</dbReference>
<evidence type="ECO:0000256" key="1">
    <source>
        <dbReference type="ARBA" id="ARBA00009986"/>
    </source>
</evidence>
<dbReference type="InterPro" id="IPR016162">
    <property type="entry name" value="Ald_DH_N"/>
</dbReference>
<protein>
    <submittedName>
        <fullName evidence="7">Aldehyde dehydrogenase (NAD+)</fullName>
        <ecNumber evidence="7">1.2.1.3</ecNumber>
    </submittedName>
</protein>
<dbReference type="InterPro" id="IPR016161">
    <property type="entry name" value="Ald_DH/histidinol_DH"/>
</dbReference>
<evidence type="ECO:0000313" key="8">
    <source>
        <dbReference type="Proteomes" id="UP001519273"/>
    </source>
</evidence>
<dbReference type="PANTHER" id="PTHR42986">
    <property type="entry name" value="BENZALDEHYDE DEHYDROGENASE YFMT"/>
    <property type="match status" value="1"/>
</dbReference>
<evidence type="ECO:0000313" key="7">
    <source>
        <dbReference type="EMBL" id="MBP1935247.1"/>
    </source>
</evidence>
<dbReference type="GO" id="GO:0004029">
    <property type="term" value="F:aldehyde dehydrogenase (NAD+) activity"/>
    <property type="evidence" value="ECO:0007669"/>
    <property type="project" value="UniProtKB-EC"/>
</dbReference>
<dbReference type="PANTHER" id="PTHR42986:SF1">
    <property type="entry name" value="BENZALDEHYDE DEHYDROGENASE YFMT"/>
    <property type="match status" value="1"/>
</dbReference>
<dbReference type="EC" id="1.2.1.3" evidence="7"/>
<comment type="caution">
    <text evidence="7">The sequence shown here is derived from an EMBL/GenBank/DDBJ whole genome shotgun (WGS) entry which is preliminary data.</text>
</comment>
<reference evidence="7 8" key="1">
    <citation type="submission" date="2021-03" db="EMBL/GenBank/DDBJ databases">
        <title>Genomic Encyclopedia of Type Strains, Phase IV (KMG-IV): sequencing the most valuable type-strain genomes for metagenomic binning, comparative biology and taxonomic classification.</title>
        <authorList>
            <person name="Goeker M."/>
        </authorList>
    </citation>
    <scope>NUCLEOTIDE SEQUENCE [LARGE SCALE GENOMIC DNA]</scope>
    <source>
        <strain evidence="7 8">DSM 23491</strain>
    </source>
</reference>
<keyword evidence="3" id="KW-0520">NAD</keyword>
<evidence type="ECO:0000256" key="4">
    <source>
        <dbReference type="PROSITE-ProRule" id="PRU10007"/>
    </source>
</evidence>
<gene>
    <name evidence="7" type="ORF">J2Z20_000108</name>
</gene>
<dbReference type="InterPro" id="IPR015590">
    <property type="entry name" value="Aldehyde_DH_dom"/>
</dbReference>